<sequence length="43" mass="5047">MEAFLQIFLLLLQQYKACFLFSLKVTALENLVLPRFAVHNLLH</sequence>
<reference evidence="1" key="1">
    <citation type="journal article" date="2021" name="Proc. Natl. Acad. Sci. U.S.A.">
        <title>A Catalog of Tens of Thousands of Viruses from Human Metagenomes Reveals Hidden Associations with Chronic Diseases.</title>
        <authorList>
            <person name="Tisza M.J."/>
            <person name="Buck C.B."/>
        </authorList>
    </citation>
    <scope>NUCLEOTIDE SEQUENCE</scope>
    <source>
        <strain evidence="1">CtJcm18</strain>
    </source>
</reference>
<evidence type="ECO:0000313" key="1">
    <source>
        <dbReference type="EMBL" id="DAE01319.1"/>
    </source>
</evidence>
<name>A0A8S5P2K4_9CAUD</name>
<protein>
    <submittedName>
        <fullName evidence="1">Uncharacterized protein</fullName>
    </submittedName>
</protein>
<dbReference type="EMBL" id="BK015323">
    <property type="protein sequence ID" value="DAE01319.1"/>
    <property type="molecule type" value="Genomic_DNA"/>
</dbReference>
<accession>A0A8S5P2K4</accession>
<organism evidence="1">
    <name type="scientific">Siphoviridae sp. ctJcm18</name>
    <dbReference type="NCBI Taxonomy" id="2825433"/>
    <lineage>
        <taxon>Viruses</taxon>
        <taxon>Duplodnaviria</taxon>
        <taxon>Heunggongvirae</taxon>
        <taxon>Uroviricota</taxon>
        <taxon>Caudoviricetes</taxon>
    </lineage>
</organism>
<proteinExistence type="predicted"/>